<feature type="transmembrane region" description="Helical" evidence="1">
    <location>
        <begin position="20"/>
        <end position="41"/>
    </location>
</feature>
<dbReference type="VEuPathDB" id="FungiDB:FMAN_14906"/>
<proteinExistence type="predicted"/>
<keyword evidence="1" id="KW-0472">Membrane</keyword>
<keyword evidence="1" id="KW-1133">Transmembrane helix</keyword>
<comment type="caution">
    <text evidence="2">The sequence shown here is derived from an EMBL/GenBank/DDBJ whole genome shotgun (WGS) entry which is preliminary data.</text>
</comment>
<evidence type="ECO:0000313" key="2">
    <source>
        <dbReference type="EMBL" id="CVL03962.1"/>
    </source>
</evidence>
<keyword evidence="1" id="KW-0812">Transmembrane</keyword>
<name>A0A1L7U491_FUSMA</name>
<dbReference type="Proteomes" id="UP000184255">
    <property type="component" value="Unassembled WGS sequence"/>
</dbReference>
<keyword evidence="3" id="KW-1185">Reference proteome</keyword>
<gene>
    <name evidence="2" type="ORF">FMAN_14906</name>
</gene>
<sequence length="161" mass="18441">MAAPAIVVSAIQTLGELPPVHLALLAVSTIPLSVLAVYSLLSGENSNPYLTKRGFLHLLVTAEVKAICQVHYRIWNADPTREPKTFFDILDLDSLKRPFIDNTWNDINDKVPTNMNWLTFLRSFSSTWSWIKERTKMFDKYLTKDEDVAFRMEHYPIDDGP</sequence>
<evidence type="ECO:0000256" key="1">
    <source>
        <dbReference type="SAM" id="Phobius"/>
    </source>
</evidence>
<organism evidence="2 3">
    <name type="scientific">Fusarium mangiferae</name>
    <name type="common">Mango malformation disease fungus</name>
    <dbReference type="NCBI Taxonomy" id="192010"/>
    <lineage>
        <taxon>Eukaryota</taxon>
        <taxon>Fungi</taxon>
        <taxon>Dikarya</taxon>
        <taxon>Ascomycota</taxon>
        <taxon>Pezizomycotina</taxon>
        <taxon>Sordariomycetes</taxon>
        <taxon>Hypocreomycetidae</taxon>
        <taxon>Hypocreales</taxon>
        <taxon>Nectriaceae</taxon>
        <taxon>Fusarium</taxon>
        <taxon>Fusarium fujikuroi species complex</taxon>
    </lineage>
</organism>
<reference evidence="3" key="1">
    <citation type="journal article" date="2016" name="Genome Biol. Evol.">
        <title>Comparative 'omics' of the Fusarium fujikuroi species complex highlights differences in genetic potential and metabolite synthesis.</title>
        <authorList>
            <person name="Niehaus E.-M."/>
            <person name="Muensterkoetter M."/>
            <person name="Proctor R.H."/>
            <person name="Brown D.W."/>
            <person name="Sharon A."/>
            <person name="Idan Y."/>
            <person name="Oren-Young L."/>
            <person name="Sieber C.M."/>
            <person name="Novak O."/>
            <person name="Pencik A."/>
            <person name="Tarkowska D."/>
            <person name="Hromadova K."/>
            <person name="Freeman S."/>
            <person name="Maymon M."/>
            <person name="Elazar M."/>
            <person name="Youssef S.A."/>
            <person name="El-Shabrawy E.S.M."/>
            <person name="Shalaby A.B.A."/>
            <person name="Houterman P."/>
            <person name="Brock N.L."/>
            <person name="Burkhardt I."/>
            <person name="Tsavkelova E.A."/>
            <person name="Dickschat J.S."/>
            <person name="Galuszka P."/>
            <person name="Gueldener U."/>
            <person name="Tudzynski B."/>
        </authorList>
    </citation>
    <scope>NUCLEOTIDE SEQUENCE [LARGE SCALE GENOMIC DNA]</scope>
    <source>
        <strain evidence="3">MRC7560</strain>
    </source>
</reference>
<dbReference type="AlphaFoldDB" id="A0A1L7U491"/>
<accession>A0A1L7U491</accession>
<dbReference type="GeneID" id="65094149"/>
<dbReference type="RefSeq" id="XP_041688428.1">
    <property type="nucleotide sequence ID" value="XM_041822782.1"/>
</dbReference>
<protein>
    <submittedName>
        <fullName evidence="2">Uncharacterized protein</fullName>
    </submittedName>
</protein>
<dbReference type="EMBL" id="FCQH01000014">
    <property type="protein sequence ID" value="CVL03962.1"/>
    <property type="molecule type" value="Genomic_DNA"/>
</dbReference>
<evidence type="ECO:0000313" key="3">
    <source>
        <dbReference type="Proteomes" id="UP000184255"/>
    </source>
</evidence>